<reference evidence="2 3" key="1">
    <citation type="journal article" date="2021" name="Pathogens">
        <title>Isolation and Characterization of Kingella bonacorsii sp. nov., A Novel Kingella Species Detected in a Stable Periodontitis Subject.</title>
        <authorList>
            <person name="Antezack A."/>
            <person name="Boxberger M."/>
            <person name="Rolland C."/>
            <person name="Monnet-Corti V."/>
            <person name="La Scola B."/>
        </authorList>
    </citation>
    <scope>NUCLEOTIDE SEQUENCE [LARGE SCALE GENOMIC DNA]</scope>
    <source>
        <strain evidence="2 3">Marseille-Q4569</strain>
    </source>
</reference>
<feature type="region of interest" description="Disordered" evidence="1">
    <location>
        <begin position="1"/>
        <end position="21"/>
    </location>
</feature>
<sequence>MSCAKGSLKTPFGEMKPKRQPETPFNITITMKLNRPFNTLTLAQYRQIIPQHARYADFNPLALYRSILENHKLGETEKQAVLALTKQYFPKFYDFLLVKDFNTYVALSRLGLPPLSAAQQWDYSEQLRAQARKILARKRIRNWRVGAETKSWRLTVSRKHPEQGLQCVQIMTQAKSNKNIWRSNQIVHRQHRKHQAAELREIWQEYE</sequence>
<accession>A0ABS1BVL8</accession>
<dbReference type="Proteomes" id="UP000614058">
    <property type="component" value="Unassembled WGS sequence"/>
</dbReference>
<evidence type="ECO:0000313" key="2">
    <source>
        <dbReference type="EMBL" id="MBK0397352.1"/>
    </source>
</evidence>
<proteinExistence type="predicted"/>
<protein>
    <submittedName>
        <fullName evidence="2">Uncharacterized protein</fullName>
    </submittedName>
</protein>
<dbReference type="EMBL" id="JAEHNZ010000005">
    <property type="protein sequence ID" value="MBK0397352.1"/>
    <property type="molecule type" value="Genomic_DNA"/>
</dbReference>
<gene>
    <name evidence="2" type="ORF">JDW22_12430</name>
</gene>
<comment type="caution">
    <text evidence="2">The sequence shown here is derived from an EMBL/GenBank/DDBJ whole genome shotgun (WGS) entry which is preliminary data.</text>
</comment>
<keyword evidence="3" id="KW-1185">Reference proteome</keyword>
<organism evidence="2 3">
    <name type="scientific">Kingella bonacorsii</name>
    <dbReference type="NCBI Taxonomy" id="2796361"/>
    <lineage>
        <taxon>Bacteria</taxon>
        <taxon>Pseudomonadati</taxon>
        <taxon>Pseudomonadota</taxon>
        <taxon>Betaproteobacteria</taxon>
        <taxon>Neisseriales</taxon>
        <taxon>Neisseriaceae</taxon>
        <taxon>Kingella</taxon>
    </lineage>
</organism>
<evidence type="ECO:0000256" key="1">
    <source>
        <dbReference type="SAM" id="MobiDB-lite"/>
    </source>
</evidence>
<name>A0ABS1BVL8_9NEIS</name>
<dbReference type="RefSeq" id="WP_200523300.1">
    <property type="nucleotide sequence ID" value="NZ_JAEHNZ010000005.1"/>
</dbReference>
<evidence type="ECO:0000313" key="3">
    <source>
        <dbReference type="Proteomes" id="UP000614058"/>
    </source>
</evidence>